<dbReference type="EMBL" id="JBHUGZ010000029">
    <property type="protein sequence ID" value="MFD1987416.1"/>
    <property type="molecule type" value="Genomic_DNA"/>
</dbReference>
<dbReference type="Proteomes" id="UP001597405">
    <property type="component" value="Unassembled WGS sequence"/>
</dbReference>
<reference evidence="2" key="1">
    <citation type="journal article" date="2019" name="Int. J. Syst. Evol. Microbiol.">
        <title>The Global Catalogue of Microorganisms (GCM) 10K type strain sequencing project: providing services to taxonomists for standard genome sequencing and annotation.</title>
        <authorList>
            <consortium name="The Broad Institute Genomics Platform"/>
            <consortium name="The Broad Institute Genome Sequencing Center for Infectious Disease"/>
            <person name="Wu L."/>
            <person name="Ma J."/>
        </authorList>
    </citation>
    <scope>NUCLEOTIDE SEQUENCE [LARGE SCALE GENOMIC DNA]</scope>
    <source>
        <strain evidence="2">CGMCC 1.16225</strain>
    </source>
</reference>
<name>A0ABW4UM72_9HYPH</name>
<gene>
    <name evidence="1" type="ORF">ACFSOZ_33895</name>
</gene>
<evidence type="ECO:0000313" key="2">
    <source>
        <dbReference type="Proteomes" id="UP001597405"/>
    </source>
</evidence>
<dbReference type="SUPFAM" id="SSF53756">
    <property type="entry name" value="UDP-Glycosyltransferase/glycogen phosphorylase"/>
    <property type="match status" value="1"/>
</dbReference>
<protein>
    <recommendedName>
        <fullName evidence="3">Glycosyl transferase family 28 C-terminal domain-containing protein</fullName>
    </recommendedName>
</protein>
<organism evidence="1 2">
    <name type="scientific">Mesorhizobium newzealandense</name>
    <dbReference type="NCBI Taxonomy" id="1300302"/>
    <lineage>
        <taxon>Bacteria</taxon>
        <taxon>Pseudomonadati</taxon>
        <taxon>Pseudomonadota</taxon>
        <taxon>Alphaproteobacteria</taxon>
        <taxon>Hyphomicrobiales</taxon>
        <taxon>Phyllobacteriaceae</taxon>
        <taxon>Mesorhizobium</taxon>
    </lineage>
</organism>
<dbReference type="RefSeq" id="WP_379105415.1">
    <property type="nucleotide sequence ID" value="NZ_JBHUGZ010000029.1"/>
</dbReference>
<evidence type="ECO:0008006" key="3">
    <source>
        <dbReference type="Google" id="ProtNLM"/>
    </source>
</evidence>
<proteinExistence type="predicted"/>
<keyword evidence="2" id="KW-1185">Reference proteome</keyword>
<dbReference type="Gene3D" id="3.40.50.2000">
    <property type="entry name" value="Glycogen Phosphorylase B"/>
    <property type="match status" value="1"/>
</dbReference>
<sequence length="329" mass="36928">MSYAAALASQGGHPTLFIPHHYALGTDPDDWNPQLELELELLIRYAPPAALVYDATAVYGGVIETMARHHEIYSVWLRRPMWSEMHRKFLALSHRFDAVIEPGELADEFDEGPTKEHQHQVHRVPPVLLLAPEERLKREQARRELALPEGAIVVALQLGSGTNFDMRPVREAAIAALLRRPEVVVLDLRSSVRPIGGAKIPTEPRHRVIDLFPAFRHSRAFDAAVCAPGYNAFHESILGGIPTLFVPNEAEGMDQQLSRARWSEQRGMALLLRRDDHLAGAGPSIERLLDSTERQRMAERCNEIVWTNGADAIVRFIEEHAIAAQRKTV</sequence>
<comment type="caution">
    <text evidence="1">The sequence shown here is derived from an EMBL/GenBank/DDBJ whole genome shotgun (WGS) entry which is preliminary data.</text>
</comment>
<evidence type="ECO:0000313" key="1">
    <source>
        <dbReference type="EMBL" id="MFD1987416.1"/>
    </source>
</evidence>
<accession>A0ABW4UM72</accession>